<name>A0A2V4B807_9PSEU</name>
<keyword evidence="2" id="KW-1185">Reference proteome</keyword>
<dbReference type="AlphaFoldDB" id="A0A2V4B807"/>
<dbReference type="RefSeq" id="WP_112279219.1">
    <property type="nucleotide sequence ID" value="NZ_MASW01000001.1"/>
</dbReference>
<dbReference type="InterPro" id="IPR043504">
    <property type="entry name" value="Peptidase_S1_PA_chymotrypsin"/>
</dbReference>
<protein>
    <submittedName>
        <fullName evidence="1">Uncharacterized protein</fullName>
    </submittedName>
</protein>
<dbReference type="EMBL" id="MASW01000001">
    <property type="protein sequence ID" value="PXY31191.1"/>
    <property type="molecule type" value="Genomic_DNA"/>
</dbReference>
<accession>A0A2V4B807</accession>
<dbReference type="Pfam" id="PF13365">
    <property type="entry name" value="Trypsin_2"/>
    <property type="match status" value="1"/>
</dbReference>
<dbReference type="Gene3D" id="2.40.10.10">
    <property type="entry name" value="Trypsin-like serine proteases"/>
    <property type="match status" value="1"/>
</dbReference>
<proteinExistence type="predicted"/>
<sequence>MPRSLLSILGALLAALFTLSLVTAAPAHAKTIDLAGTVALSNCSGSVVELAGTPDTAPALVLSNGHCLESGFPRPGEVIADRPSQRTFALLGGDGRELGTLRAERLLYATMTHTDVSLYRLDVSYADLKRAHGITPRVLATSGPAPGTGITVASGYWKRTYTCAVDGFAHELHEGGYVWRNSIRYTRACDTIGGTSGSPIVDTATGQVVGVNNTGNTEGGRCTMNNPCEVDEQGRVTVRRGANYGQHTEGLYGCLTRANDPAFDAPACTLPKPPAAAVTGATRIPA</sequence>
<gene>
    <name evidence="1" type="ORF">BAY60_01915</name>
</gene>
<organism evidence="1 2">
    <name type="scientific">Prauserella muralis</name>
    <dbReference type="NCBI Taxonomy" id="588067"/>
    <lineage>
        <taxon>Bacteria</taxon>
        <taxon>Bacillati</taxon>
        <taxon>Actinomycetota</taxon>
        <taxon>Actinomycetes</taxon>
        <taxon>Pseudonocardiales</taxon>
        <taxon>Pseudonocardiaceae</taxon>
        <taxon>Prauserella</taxon>
    </lineage>
</organism>
<dbReference type="InterPro" id="IPR009003">
    <property type="entry name" value="Peptidase_S1_PA"/>
</dbReference>
<dbReference type="SUPFAM" id="SSF50494">
    <property type="entry name" value="Trypsin-like serine proteases"/>
    <property type="match status" value="1"/>
</dbReference>
<dbReference type="Proteomes" id="UP000249915">
    <property type="component" value="Unassembled WGS sequence"/>
</dbReference>
<evidence type="ECO:0000313" key="2">
    <source>
        <dbReference type="Proteomes" id="UP000249915"/>
    </source>
</evidence>
<comment type="caution">
    <text evidence="1">The sequence shown here is derived from an EMBL/GenBank/DDBJ whole genome shotgun (WGS) entry which is preliminary data.</text>
</comment>
<dbReference type="OrthoDB" id="3233951at2"/>
<reference evidence="1 2" key="1">
    <citation type="submission" date="2016-07" db="EMBL/GenBank/DDBJ databases">
        <title>Draft genome sequence of Prauserella muralis DSM 45305, isolated from a mould-covered wall in an indoor environment.</title>
        <authorList>
            <person name="Ruckert C."/>
            <person name="Albersmeier A."/>
            <person name="Jiang C.-L."/>
            <person name="Jiang Y."/>
            <person name="Kalinowski J."/>
            <person name="Schneider O."/>
            <person name="Winkler A."/>
            <person name="Zotchev S.B."/>
        </authorList>
    </citation>
    <scope>NUCLEOTIDE SEQUENCE [LARGE SCALE GENOMIC DNA]</scope>
    <source>
        <strain evidence="1 2">DSM 45305</strain>
    </source>
</reference>
<evidence type="ECO:0000313" key="1">
    <source>
        <dbReference type="EMBL" id="PXY31191.1"/>
    </source>
</evidence>